<evidence type="ECO:0000256" key="4">
    <source>
        <dbReference type="SAM" id="MobiDB-lite"/>
    </source>
</evidence>
<feature type="compositionally biased region" description="Polar residues" evidence="4">
    <location>
        <begin position="598"/>
        <end position="608"/>
    </location>
</feature>
<dbReference type="GO" id="GO:0000159">
    <property type="term" value="C:protein phosphatase type 2A complex"/>
    <property type="evidence" value="ECO:0007669"/>
    <property type="project" value="InterPro"/>
</dbReference>
<dbReference type="OrthoDB" id="10264446at2759"/>
<dbReference type="FunFam" id="1.25.10.10:FF:000003">
    <property type="entry name" value="Serine/threonine-protein phosphatase 2A 56 kDa regulatory subunit"/>
    <property type="match status" value="1"/>
</dbReference>
<evidence type="ECO:0000256" key="1">
    <source>
        <dbReference type="ARBA" id="ARBA00004123"/>
    </source>
</evidence>
<dbReference type="Pfam" id="PF01603">
    <property type="entry name" value="B56"/>
    <property type="match status" value="1"/>
</dbReference>
<dbReference type="AlphaFoldDB" id="A0A811UBK3"/>
<reference evidence="5" key="1">
    <citation type="submission" date="2020-11" db="EMBL/GenBank/DDBJ databases">
        <authorList>
            <person name="Whitehead M."/>
        </authorList>
    </citation>
    <scope>NUCLEOTIDE SEQUENCE</scope>
    <source>
        <strain evidence="5">EGII</strain>
    </source>
</reference>
<feature type="compositionally biased region" description="Low complexity" evidence="4">
    <location>
        <begin position="556"/>
        <end position="566"/>
    </location>
</feature>
<sequence length="1100" mass="118861">MVFNAKYYAGNSAGFKHQQHYEQQQQQQLQQQSHIPQPPQERATIARYTESELKALSTVCGSDTTATSSITVSGGDPVKSVNVIDFSSASNKHTAIRQHINNNGNNTNFLITTTTVGSTTDTLAAKRENPLLISTTSTTATTRGSVVYTAATSNPTTTFTTTLPTANCLAGYYGLGIPKSPSFHSGLDQLADKHDNSYVNRTQLPNANGRNSDVSSHSSVGGVSGLITRTTASTGSGIKFKFTNIEEIKAKFLGGETSGFGIYSTRDNSDIKLAMPQQNQQQPIADSQAASAAVSIATTNNTISTATTASISTGIVSAAVASIYNSNNTSSSTYTTYNSNNAVSAAYASNNTSSYSSSSSACSISASTGTSTTVVGGMPNIVVGGNVGAGIGSAAANNVSTAIVTASTTGTSSSLVATLTQHFSAATSATSLLSTAASSSLTTNNKSPVSAAAAIKNILNATKSVGNSAAAVAAGSFNNVQGQAASSSGCGNANVAQNIVTGISISLGIGGGGGGGSTAAAGNSNSITSGLSLSSGNGTSLAARLNNSIAAHFQNGDDSNNDVGNGSSDGAGVSGGNGANIDNTNSNGNHNTNGNGILTPQTLQQITGSPGRARDRNLFHSPSTTSAAVTLPLLRETPTNEREQLLIQKLRQCCTLFDFSEPLSDLKWKEVKRAALHEMVEYLSNQNGVITEAIYPEAINMFAVNLFRTLPPSSNPNGAEFDPEEDEPTLESSWPHLQFVYELFLRFLESPDFQPNIAKRYIDHQFVLQLLDLFDSEDPRERDFLKTVLHRIYGKFLGLRAFIRKQINNVFYRFIYETEHHNGIAELLEILGSIINGFALPLKEEHKQFLLKVLLPLHKAKSLSVYHPQLTYCVVQFLEKDPSLSEPVIRSLLKFWPKTHSPKEVMFLNELEELLDVIEPAEFQKVMEPLFRQIAKCVSSPHFQVAERALYYWNNEYIMSLIADNSQVILPIMFPALNRNSKTHWNKTIHGLIYNALKLFMEMNQRLFDECSRNYRQEKQMEREKMSQREELWMQVESLAKSNPEWPKLVGQMDNLSISSSQNEFEENENCDLTYDKLEQESRQQQIQPQQQQTAQETRE</sequence>
<dbReference type="EMBL" id="CAJHJT010000001">
    <property type="protein sequence ID" value="CAD6996264.1"/>
    <property type="molecule type" value="Genomic_DNA"/>
</dbReference>
<dbReference type="PANTHER" id="PTHR10257:SF3">
    <property type="entry name" value="SERINE_THREONINE-PROTEIN PHOSPHATASE 2A 56 KDA REGULATORY SUBUNIT GAMMA ISOFORM"/>
    <property type="match status" value="1"/>
</dbReference>
<organism evidence="5 6">
    <name type="scientific">Ceratitis capitata</name>
    <name type="common">Mediterranean fruit fly</name>
    <name type="synonym">Tephritis capitata</name>
    <dbReference type="NCBI Taxonomy" id="7213"/>
    <lineage>
        <taxon>Eukaryota</taxon>
        <taxon>Metazoa</taxon>
        <taxon>Ecdysozoa</taxon>
        <taxon>Arthropoda</taxon>
        <taxon>Hexapoda</taxon>
        <taxon>Insecta</taxon>
        <taxon>Pterygota</taxon>
        <taxon>Neoptera</taxon>
        <taxon>Endopterygota</taxon>
        <taxon>Diptera</taxon>
        <taxon>Brachycera</taxon>
        <taxon>Muscomorpha</taxon>
        <taxon>Tephritoidea</taxon>
        <taxon>Tephritidae</taxon>
        <taxon>Ceratitis</taxon>
        <taxon>Ceratitis</taxon>
    </lineage>
</organism>
<comment type="subcellular location">
    <subcellularLocation>
        <location evidence="1">Nucleus</location>
    </subcellularLocation>
</comment>
<dbReference type="GO" id="GO:0005829">
    <property type="term" value="C:cytosol"/>
    <property type="evidence" value="ECO:0007669"/>
    <property type="project" value="TreeGrafter"/>
</dbReference>
<gene>
    <name evidence="5" type="ORF">CCAP1982_LOCUS4947</name>
</gene>
<dbReference type="GO" id="GO:0072542">
    <property type="term" value="F:protein phosphatase activator activity"/>
    <property type="evidence" value="ECO:0007669"/>
    <property type="project" value="TreeGrafter"/>
</dbReference>
<dbReference type="InterPro" id="IPR011989">
    <property type="entry name" value="ARM-like"/>
</dbReference>
<comment type="similarity">
    <text evidence="2">Belongs to the phosphatase 2A regulatory subunit B56 family.</text>
</comment>
<feature type="compositionally biased region" description="Low complexity" evidence="4">
    <location>
        <begin position="579"/>
        <end position="596"/>
    </location>
</feature>
<proteinExistence type="inferred from homology"/>
<feature type="compositionally biased region" description="Gly residues" evidence="4">
    <location>
        <begin position="567"/>
        <end position="578"/>
    </location>
</feature>
<keyword evidence="6" id="KW-1185">Reference proteome</keyword>
<dbReference type="Gene3D" id="1.25.10.10">
    <property type="entry name" value="Leucine-rich Repeat Variant"/>
    <property type="match status" value="1"/>
</dbReference>
<protein>
    <submittedName>
        <fullName evidence="5">(Mediterranean fruit fly) hypothetical protein</fullName>
    </submittedName>
</protein>
<comment type="caution">
    <text evidence="5">The sequence shown here is derived from an EMBL/GenBank/DDBJ whole genome shotgun (WGS) entry which is preliminary data.</text>
</comment>
<evidence type="ECO:0000313" key="6">
    <source>
        <dbReference type="Proteomes" id="UP000606786"/>
    </source>
</evidence>
<feature type="compositionally biased region" description="Low complexity" evidence="4">
    <location>
        <begin position="1083"/>
        <end position="1100"/>
    </location>
</feature>
<dbReference type="SUPFAM" id="SSF48371">
    <property type="entry name" value="ARM repeat"/>
    <property type="match status" value="1"/>
</dbReference>
<evidence type="ECO:0000256" key="2">
    <source>
        <dbReference type="ARBA" id="ARBA00009745"/>
    </source>
</evidence>
<accession>A0A811UBK3</accession>
<dbReference type="InterPro" id="IPR016024">
    <property type="entry name" value="ARM-type_fold"/>
</dbReference>
<dbReference type="GO" id="GO:0007165">
    <property type="term" value="P:signal transduction"/>
    <property type="evidence" value="ECO:0007669"/>
    <property type="project" value="InterPro"/>
</dbReference>
<feature type="region of interest" description="Disordered" evidence="4">
    <location>
        <begin position="1078"/>
        <end position="1100"/>
    </location>
</feature>
<keyword evidence="3" id="KW-0539">Nucleus</keyword>
<name>A0A811UBK3_CERCA</name>
<dbReference type="GO" id="GO:0005634">
    <property type="term" value="C:nucleus"/>
    <property type="evidence" value="ECO:0007669"/>
    <property type="project" value="UniProtKB-SubCell"/>
</dbReference>
<evidence type="ECO:0000313" key="5">
    <source>
        <dbReference type="EMBL" id="CAD6996264.1"/>
    </source>
</evidence>
<feature type="region of interest" description="Disordered" evidence="4">
    <location>
        <begin position="553"/>
        <end position="624"/>
    </location>
</feature>
<dbReference type="InterPro" id="IPR002554">
    <property type="entry name" value="PP2A_B56"/>
</dbReference>
<evidence type="ECO:0000256" key="3">
    <source>
        <dbReference type="ARBA" id="ARBA00023242"/>
    </source>
</evidence>
<dbReference type="Proteomes" id="UP000606786">
    <property type="component" value="Unassembled WGS sequence"/>
</dbReference>
<dbReference type="PANTHER" id="PTHR10257">
    <property type="entry name" value="SERINE/THREONINE PROTEIN PHOSPHATASE 2A PP2A REGULATORY SUBUNIT B"/>
    <property type="match status" value="1"/>
</dbReference>